<reference evidence="3" key="1">
    <citation type="journal article" date="2019" name="Int. J. Syst. Evol. Microbiol.">
        <title>The Global Catalogue of Microorganisms (GCM) 10K type strain sequencing project: providing services to taxonomists for standard genome sequencing and annotation.</title>
        <authorList>
            <consortium name="The Broad Institute Genomics Platform"/>
            <consortium name="The Broad Institute Genome Sequencing Center for Infectious Disease"/>
            <person name="Wu L."/>
            <person name="Ma J."/>
        </authorList>
    </citation>
    <scope>NUCLEOTIDE SEQUENCE [LARGE SCALE GENOMIC DNA]</scope>
    <source>
        <strain evidence="3">JCM 9933</strain>
    </source>
</reference>
<proteinExistence type="predicted"/>
<evidence type="ECO:0000256" key="1">
    <source>
        <dbReference type="SAM" id="MobiDB-lite"/>
    </source>
</evidence>
<dbReference type="EMBL" id="BAAAFZ010000034">
    <property type="protein sequence ID" value="GAA0585962.1"/>
    <property type="molecule type" value="Genomic_DNA"/>
</dbReference>
<name>A0ABP3QEW9_9PROT</name>
<evidence type="ECO:0000313" key="3">
    <source>
        <dbReference type="Proteomes" id="UP001501588"/>
    </source>
</evidence>
<feature type="compositionally biased region" description="Basic and acidic residues" evidence="1">
    <location>
        <begin position="1"/>
        <end position="24"/>
    </location>
</feature>
<protein>
    <recommendedName>
        <fullName evidence="4">Transposase</fullName>
    </recommendedName>
</protein>
<feature type="compositionally biased region" description="Basic residues" evidence="1">
    <location>
        <begin position="68"/>
        <end position="86"/>
    </location>
</feature>
<keyword evidence="3" id="KW-1185">Reference proteome</keyword>
<comment type="caution">
    <text evidence="2">The sequence shown here is derived from an EMBL/GenBank/DDBJ whole genome shotgun (WGS) entry which is preliminary data.</text>
</comment>
<organism evidence="2 3">
    <name type="scientific">Craurococcus roseus</name>
    <dbReference type="NCBI Taxonomy" id="77585"/>
    <lineage>
        <taxon>Bacteria</taxon>
        <taxon>Pseudomonadati</taxon>
        <taxon>Pseudomonadota</taxon>
        <taxon>Alphaproteobacteria</taxon>
        <taxon>Acetobacterales</taxon>
        <taxon>Acetobacteraceae</taxon>
        <taxon>Craurococcus</taxon>
    </lineage>
</organism>
<feature type="region of interest" description="Disordered" evidence="1">
    <location>
        <begin position="1"/>
        <end position="25"/>
    </location>
</feature>
<feature type="region of interest" description="Disordered" evidence="1">
    <location>
        <begin position="60"/>
        <end position="86"/>
    </location>
</feature>
<evidence type="ECO:0008006" key="4">
    <source>
        <dbReference type="Google" id="ProtNLM"/>
    </source>
</evidence>
<dbReference type="Proteomes" id="UP001501588">
    <property type="component" value="Unassembled WGS sequence"/>
</dbReference>
<gene>
    <name evidence="2" type="ORF">GCM10009416_25360</name>
</gene>
<accession>A0ABP3QEW9</accession>
<sequence length="86" mass="9689">MELGQERPAGRGSSHDRGEDKHPYEAALKWARPRESLSVEAAVRLAEKMGLTYETTLKWAERKYGTGRTRRPRTGAKKPRQGGKVP</sequence>
<evidence type="ECO:0000313" key="2">
    <source>
        <dbReference type="EMBL" id="GAA0585962.1"/>
    </source>
</evidence>